<dbReference type="Proteomes" id="UP000016183">
    <property type="component" value="Unassembled WGS sequence"/>
</dbReference>
<gene>
    <name evidence="2" type="ORF">HMPREF9733_02702</name>
</gene>
<reference evidence="2 3" key="1">
    <citation type="submission" date="2012-01" db="EMBL/GenBank/DDBJ databases">
        <title>The Genome Sequence of Treponema denticola SP33.</title>
        <authorList>
            <consortium name="The Broad Institute Genome Sequencing Platform"/>
            <person name="Earl A."/>
            <person name="Ward D."/>
            <person name="Feldgarden M."/>
            <person name="Gevers D."/>
            <person name="Blanton J.M."/>
            <person name="Fenno C.J."/>
            <person name="Baranova O.V."/>
            <person name="Mathney J."/>
            <person name="Dewhirst F.E."/>
            <person name="Izard J."/>
            <person name="Young S.K."/>
            <person name="Zeng Q."/>
            <person name="Gargeya S."/>
            <person name="Fitzgerald M."/>
            <person name="Haas B."/>
            <person name="Abouelleil A."/>
            <person name="Alvarado L."/>
            <person name="Arachchi H.M."/>
            <person name="Berlin A."/>
            <person name="Chapman S.B."/>
            <person name="Gearin G."/>
            <person name="Goldberg J."/>
            <person name="Griggs A."/>
            <person name="Gujja S."/>
            <person name="Hansen M."/>
            <person name="Heiman D."/>
            <person name="Howarth C."/>
            <person name="Larimer J."/>
            <person name="Lui A."/>
            <person name="MacDonald P.J.P."/>
            <person name="McCowen C."/>
            <person name="Montmayeur A."/>
            <person name="Murphy C."/>
            <person name="Neiman D."/>
            <person name="Pearson M."/>
            <person name="Priest M."/>
            <person name="Roberts A."/>
            <person name="Saif S."/>
            <person name="Shea T."/>
            <person name="Sisk P."/>
            <person name="Stolte C."/>
            <person name="Sykes S."/>
            <person name="Wortman J."/>
            <person name="Nusbaum C."/>
            <person name="Birren B."/>
        </authorList>
    </citation>
    <scope>NUCLEOTIDE SEQUENCE [LARGE SCALE GENOMIC DNA]</scope>
    <source>
        <strain evidence="2 3">SP33</strain>
    </source>
</reference>
<dbReference type="RefSeq" id="WP_010697701.1">
    <property type="nucleotide sequence ID" value="NZ_KB442455.1"/>
</dbReference>
<evidence type="ECO:0000313" key="2">
    <source>
        <dbReference type="EMBL" id="EMB19602.1"/>
    </source>
</evidence>
<accession>M2B3Z5</accession>
<feature type="region of interest" description="Disordered" evidence="1">
    <location>
        <begin position="170"/>
        <end position="191"/>
    </location>
</feature>
<name>M2B3Z5_TREDN</name>
<sequence>MIKKIIDNFRTKKLVAERKKELSQDGNKTSAEALAMDSCKWVDLYWNGAKRPFLIHKINFQELLMCGRFPNILYKFVEGISDILNEEKMEKSSVNLKQMKEEEDEFRHELAEKSMVEPKYQECYDAIVNLLGTPEANRNDVMPQDFLDDLFLWYLTEWEIQIKKKSEMLSSKELGESQNTGEKPQVNTSQS</sequence>
<dbReference type="EMBL" id="AGDZ01000039">
    <property type="protein sequence ID" value="EMB19602.1"/>
    <property type="molecule type" value="Genomic_DNA"/>
</dbReference>
<dbReference type="OrthoDB" id="9976666at2"/>
<dbReference type="PATRIC" id="fig|999437.3.peg.2780"/>
<protein>
    <submittedName>
        <fullName evidence="2">Uncharacterized protein</fullName>
    </submittedName>
</protein>
<organism evidence="2 3">
    <name type="scientific">Treponema denticola SP33</name>
    <dbReference type="NCBI Taxonomy" id="999437"/>
    <lineage>
        <taxon>Bacteria</taxon>
        <taxon>Pseudomonadati</taxon>
        <taxon>Spirochaetota</taxon>
        <taxon>Spirochaetia</taxon>
        <taxon>Spirochaetales</taxon>
        <taxon>Treponemataceae</taxon>
        <taxon>Treponema</taxon>
    </lineage>
</organism>
<evidence type="ECO:0000313" key="3">
    <source>
        <dbReference type="Proteomes" id="UP000016183"/>
    </source>
</evidence>
<feature type="compositionally biased region" description="Polar residues" evidence="1">
    <location>
        <begin position="178"/>
        <end position="191"/>
    </location>
</feature>
<dbReference type="HOGENOM" id="CLU_1467606_0_0_12"/>
<evidence type="ECO:0000256" key="1">
    <source>
        <dbReference type="SAM" id="MobiDB-lite"/>
    </source>
</evidence>
<proteinExistence type="predicted"/>
<dbReference type="AlphaFoldDB" id="M2B3Z5"/>
<comment type="caution">
    <text evidence="2">The sequence shown here is derived from an EMBL/GenBank/DDBJ whole genome shotgun (WGS) entry which is preliminary data.</text>
</comment>